<comment type="caution">
    <text evidence="6">The sequence shown here is derived from an EMBL/GenBank/DDBJ whole genome shotgun (WGS) entry which is preliminary data.</text>
</comment>
<keyword evidence="1" id="KW-0001">2Fe-2S</keyword>
<evidence type="ECO:0000256" key="1">
    <source>
        <dbReference type="ARBA" id="ARBA00022714"/>
    </source>
</evidence>
<evidence type="ECO:0000256" key="4">
    <source>
        <dbReference type="ARBA" id="ARBA00023014"/>
    </source>
</evidence>
<dbReference type="InterPro" id="IPR042216">
    <property type="entry name" value="MitoNEET_CISD"/>
</dbReference>
<protein>
    <submittedName>
        <fullName evidence="6">CDGSH iron-sulfur domain-containing protein</fullName>
    </submittedName>
</protein>
<dbReference type="SMART" id="SM00704">
    <property type="entry name" value="ZnF_CDGSH"/>
    <property type="match status" value="2"/>
</dbReference>
<gene>
    <name evidence="6" type="ORF">VPK24_09675</name>
</gene>
<dbReference type="RefSeq" id="WP_393012606.1">
    <property type="nucleotide sequence ID" value="NZ_JAZAQF010000059.1"/>
</dbReference>
<proteinExistence type="predicted"/>
<dbReference type="InterPro" id="IPR018967">
    <property type="entry name" value="FeS-contain_CDGSH-typ"/>
</dbReference>
<dbReference type="PANTHER" id="PTHR46491:SF3">
    <property type="entry name" value="CDGSH IRON-SULFUR DOMAIN-CONTAINING PROTEIN 3, MITOCHONDRIAL"/>
    <property type="match status" value="1"/>
</dbReference>
<keyword evidence="4" id="KW-0411">Iron-sulfur</keyword>
<evidence type="ECO:0000313" key="6">
    <source>
        <dbReference type="EMBL" id="MFG3817903.1"/>
    </source>
</evidence>
<dbReference type="EMBL" id="JAZAQF010000059">
    <property type="protein sequence ID" value="MFG3817903.1"/>
    <property type="molecule type" value="Genomic_DNA"/>
</dbReference>
<organism evidence="6 7">
    <name type="scientific">Limnothrix redekei LRLZ20PSL1</name>
    <dbReference type="NCBI Taxonomy" id="3112953"/>
    <lineage>
        <taxon>Bacteria</taxon>
        <taxon>Bacillati</taxon>
        <taxon>Cyanobacteriota</taxon>
        <taxon>Cyanophyceae</taxon>
        <taxon>Pseudanabaenales</taxon>
        <taxon>Pseudanabaenaceae</taxon>
        <taxon>Limnothrix</taxon>
    </lineage>
</organism>
<accession>A0ABW7C9Q9</accession>
<keyword evidence="2" id="KW-0479">Metal-binding</keyword>
<feature type="domain" description="Iron-binding zinc finger CDGSH type" evidence="5">
    <location>
        <begin position="49"/>
        <end position="84"/>
    </location>
</feature>
<dbReference type="InterPro" id="IPR052950">
    <property type="entry name" value="CISD"/>
</dbReference>
<keyword evidence="3" id="KW-0408">Iron</keyword>
<name>A0ABW7C9Q9_9CYAN</name>
<feature type="domain" description="Iron-binding zinc finger CDGSH type" evidence="5">
    <location>
        <begin position="12"/>
        <end position="48"/>
    </location>
</feature>
<evidence type="ECO:0000256" key="2">
    <source>
        <dbReference type="ARBA" id="ARBA00022723"/>
    </source>
</evidence>
<evidence type="ECO:0000259" key="5">
    <source>
        <dbReference type="SMART" id="SM00704"/>
    </source>
</evidence>
<evidence type="ECO:0000313" key="7">
    <source>
        <dbReference type="Proteomes" id="UP001604335"/>
    </source>
</evidence>
<dbReference type="Pfam" id="PF09360">
    <property type="entry name" value="zf-CDGSH"/>
    <property type="match status" value="2"/>
</dbReference>
<dbReference type="Gene3D" id="3.40.5.90">
    <property type="entry name" value="CDGSH iron-sulfur domain, mitoNEET-type"/>
    <property type="match status" value="2"/>
</dbReference>
<evidence type="ECO:0000256" key="3">
    <source>
        <dbReference type="ARBA" id="ARBA00023004"/>
    </source>
</evidence>
<dbReference type="Proteomes" id="UP001604335">
    <property type="component" value="Unassembled WGS sequence"/>
</dbReference>
<reference evidence="7" key="1">
    <citation type="journal article" date="2024" name="Algal Res.">
        <title>Biochemical, toxicological and genomic investigation of a high-biomass producing Limnothrix strain isolated from Italian shallow drinking water reservoir.</title>
        <authorList>
            <person name="Simonazzi M."/>
            <person name="Shishido T.K."/>
            <person name="Delbaje E."/>
            <person name="Wahlsten M."/>
            <person name="Fewer D.P."/>
            <person name="Sivonen K."/>
            <person name="Pezzolesi L."/>
            <person name="Pistocchi R."/>
        </authorList>
    </citation>
    <scope>NUCLEOTIDE SEQUENCE [LARGE SCALE GENOMIC DNA]</scope>
    <source>
        <strain evidence="7">LRLZ20PSL1</strain>
    </source>
</reference>
<keyword evidence="7" id="KW-1185">Reference proteome</keyword>
<sequence length="84" mass="9062">MTAPNEAVIADTKPEVIELAPGKYFWCACGRSASKKFCDGSHQGTSFTPFAFEVTETKKVAICNCKQTQNSPFCDGSHQPLMAG</sequence>
<dbReference type="PANTHER" id="PTHR46491">
    <property type="entry name" value="CDGSH IRON SULFUR DOMAIN PROTEIN HOMOLOG"/>
    <property type="match status" value="1"/>
</dbReference>